<dbReference type="InterPro" id="IPR038170">
    <property type="entry name" value="NS5A_1a_sf"/>
</dbReference>
<evidence type="ECO:0000256" key="64">
    <source>
        <dbReference type="ARBA" id="ARBA00023136"/>
    </source>
</evidence>
<dbReference type="SMART" id="SM00490">
    <property type="entry name" value="HELICc"/>
    <property type="match status" value="1"/>
</dbReference>
<evidence type="ECO:0000256" key="41">
    <source>
        <dbReference type="ARBA" id="ARBA00022807"/>
    </source>
</evidence>
<dbReference type="GO" id="GO:0019087">
    <property type="term" value="P:symbiont-mediated transformation of host cell"/>
    <property type="evidence" value="ECO:0007669"/>
    <property type="project" value="InterPro"/>
</dbReference>
<comment type="similarity">
    <text evidence="13">Belongs to the hepacivirus polyprotein family.</text>
</comment>
<keyword evidence="75" id="KW-0687">Ribonucleoprotein</keyword>
<dbReference type="GO" id="GO:0009893">
    <property type="term" value="P:positive regulation of metabolic process"/>
    <property type="evidence" value="ECO:0007669"/>
    <property type="project" value="UniProtKB-ARBA"/>
</dbReference>
<evidence type="ECO:0000256" key="31">
    <source>
        <dbReference type="ARBA" id="ARBA00022670"/>
    </source>
</evidence>
<keyword evidence="50" id="KW-0261">Viral envelope protein</keyword>
<evidence type="ECO:0000256" key="25">
    <source>
        <dbReference type="ARBA" id="ARBA00022562"/>
    </source>
</evidence>
<keyword evidence="46" id="KW-0460">Magnesium</keyword>
<evidence type="ECO:0000256" key="72">
    <source>
        <dbReference type="ARBA" id="ARBA00023200"/>
    </source>
</evidence>
<dbReference type="GO" id="GO:0044220">
    <property type="term" value="C:host cell perinuclear region of cytoplasm"/>
    <property type="evidence" value="ECO:0007669"/>
    <property type="project" value="UniProtKB-SubCell"/>
</dbReference>
<evidence type="ECO:0000256" key="67">
    <source>
        <dbReference type="ARBA" id="ARBA00023157"/>
    </source>
</evidence>
<keyword evidence="17" id="KW-0696">RNA-directed RNA polymerase</keyword>
<keyword evidence="51" id="KW-0694">RNA-binding</keyword>
<evidence type="ECO:0000256" key="40">
    <source>
        <dbReference type="ARBA" id="ARBA00022806"/>
    </source>
</evidence>
<evidence type="ECO:0000313" key="100">
    <source>
        <dbReference type="Proteomes" id="UP000104650"/>
    </source>
</evidence>
<dbReference type="Gene3D" id="3.30.160.890">
    <property type="entry name" value="Hepatitis C virus envelope glycoprotein E1, chain C"/>
    <property type="match status" value="1"/>
</dbReference>
<comment type="function">
    <text evidence="82">Cysteine protease required for the proteolytic auto-cleavage between the non-structural proteins NS2 and NS3. The N-terminus of NS3 is required for the function of NS2 protease (active region NS2-3). Promotes the initiation of viral particle assembly by mediating the interaction between structural and non-structural proteins.</text>
</comment>
<keyword evidence="78" id="KW-1160">Virus entry into host cell</keyword>
<dbReference type="InterPro" id="IPR042205">
    <property type="entry name" value="HCV_NS2_C"/>
</dbReference>
<evidence type="ECO:0000256" key="85">
    <source>
        <dbReference type="ARBA" id="ARBA00047631"/>
    </source>
</evidence>
<dbReference type="Pfam" id="PF22027">
    <property type="entry name" value="NS3_helicase_C"/>
    <property type="match status" value="1"/>
</dbReference>
<dbReference type="FunFam" id="2.40.10.10:FF:000029">
    <property type="entry name" value="Genome polyprotein"/>
    <property type="match status" value="1"/>
</dbReference>
<evidence type="ECO:0000256" key="36">
    <source>
        <dbReference type="ARBA" id="ARBA00022723"/>
    </source>
</evidence>
<keyword evidence="56 93" id="KW-1133">Transmembrane helix</keyword>
<feature type="domain" description="Peptidase S29" evidence="98">
    <location>
        <begin position="1027"/>
        <end position="1208"/>
    </location>
</feature>
<feature type="domain" description="Peptidase C18" evidence="97">
    <location>
        <begin position="899"/>
        <end position="1026"/>
    </location>
</feature>
<dbReference type="FunFam" id="3.30.160.890:FF:000001">
    <property type="entry name" value="Genome polyprotein"/>
    <property type="match status" value="1"/>
</dbReference>
<feature type="domain" description="Helicase ATP-binding" evidence="95">
    <location>
        <begin position="1217"/>
        <end position="1369"/>
    </location>
</feature>
<keyword evidence="21" id="KW-1170">Fusion of virus membrane with host endosomal membrane</keyword>
<dbReference type="GO" id="GO:0020002">
    <property type="term" value="C:host cell plasma membrane"/>
    <property type="evidence" value="ECO:0007669"/>
    <property type="project" value="UniProtKB-SubCell"/>
</dbReference>
<dbReference type="CDD" id="cd23202">
    <property type="entry name" value="Hepacivirus_RdRp"/>
    <property type="match status" value="1"/>
</dbReference>
<dbReference type="MEROPS" id="S29.001"/>
<evidence type="ECO:0000256" key="57">
    <source>
        <dbReference type="ARBA" id="ARBA00022990"/>
    </source>
</evidence>
<feature type="domain" description="Helicase C-terminal" evidence="96">
    <location>
        <begin position="1361"/>
        <end position="1538"/>
    </location>
</feature>
<dbReference type="InterPro" id="IPR002531">
    <property type="entry name" value="HCV_NS1"/>
</dbReference>
<evidence type="ECO:0000256" key="6">
    <source>
        <dbReference type="ARBA" id="ARBA00004165"/>
    </source>
</evidence>
<keyword evidence="79" id="KW-0407">Ion channel</keyword>
<evidence type="ECO:0000256" key="33">
    <source>
        <dbReference type="ARBA" id="ARBA00022692"/>
    </source>
</evidence>
<evidence type="ECO:0000256" key="9">
    <source>
        <dbReference type="ARBA" id="ARBA00004407"/>
    </source>
</evidence>
<dbReference type="InterPro" id="IPR049913">
    <property type="entry name" value="HCV_p7"/>
</dbReference>
<keyword evidence="27" id="KW-0945">Host-virus interaction</keyword>
<evidence type="ECO:0000256" key="32">
    <source>
        <dbReference type="ARBA" id="ARBA00022679"/>
    </source>
</evidence>
<dbReference type="GO" id="GO:0034220">
    <property type="term" value="P:monoatomic ion transmembrane transport"/>
    <property type="evidence" value="ECO:0007669"/>
    <property type="project" value="UniProtKB-KW"/>
</dbReference>
<keyword evidence="32" id="KW-0808">Transferase</keyword>
<comment type="subunit">
    <text evidence="84">Homohexamer. Homoheptamer. Interacts with protease NS2.</text>
</comment>
<evidence type="ECO:0000256" key="47">
    <source>
        <dbReference type="ARBA" id="ARBA00022843"/>
    </source>
</evidence>
<dbReference type="InterPro" id="IPR024350">
    <property type="entry name" value="HCV_NS5a_C"/>
</dbReference>
<evidence type="ECO:0000256" key="22">
    <source>
        <dbReference type="ARBA" id="ARBA00022511"/>
    </source>
</evidence>
<evidence type="ECO:0000256" key="79">
    <source>
        <dbReference type="ARBA" id="ARBA00023303"/>
    </source>
</evidence>
<keyword evidence="72" id="KW-1035">Host cytoplasm</keyword>
<dbReference type="Pfam" id="PF08300">
    <property type="entry name" value="HCV_NS5a_1a"/>
    <property type="match status" value="1"/>
</dbReference>
<keyword evidence="30" id="KW-1110">Inhibition of host TRAFs by virus</keyword>
<keyword evidence="43" id="KW-1114">Inhibition of host interferon signaling pathway by virus</keyword>
<dbReference type="GO" id="GO:0015267">
    <property type="term" value="F:channel activity"/>
    <property type="evidence" value="ECO:0007669"/>
    <property type="project" value="UniProtKB-KW"/>
</dbReference>
<evidence type="ECO:0000259" key="94">
    <source>
        <dbReference type="PROSITE" id="PS50507"/>
    </source>
</evidence>
<evidence type="ECO:0000256" key="60">
    <source>
        <dbReference type="ARBA" id="ARBA00023039"/>
    </source>
</evidence>
<evidence type="ECO:0000256" key="7">
    <source>
        <dbReference type="ARBA" id="ARBA00004291"/>
    </source>
</evidence>
<evidence type="ECO:0000256" key="70">
    <source>
        <dbReference type="ARBA" id="ARBA00023184"/>
    </source>
</evidence>
<keyword evidence="39" id="KW-1161">Viral attachment to host cell</keyword>
<dbReference type="InterPro" id="IPR027417">
    <property type="entry name" value="P-loop_NTPase"/>
</dbReference>
<dbReference type="Gene3D" id="2.40.10.10">
    <property type="entry name" value="Trypsin-like serine proteases"/>
    <property type="match status" value="1"/>
</dbReference>
<evidence type="ECO:0000256" key="50">
    <source>
        <dbReference type="ARBA" id="ARBA00022879"/>
    </source>
</evidence>
<dbReference type="GO" id="GO:0004197">
    <property type="term" value="F:cysteine-type endopeptidase activity"/>
    <property type="evidence" value="ECO:0007669"/>
    <property type="project" value="InterPro"/>
</dbReference>
<dbReference type="InterPro" id="IPR007094">
    <property type="entry name" value="RNA-dir_pol_PSvirus"/>
</dbReference>
<comment type="cofactor">
    <cofactor evidence="3">
        <name>Zn(2+)</name>
        <dbReference type="ChEBI" id="CHEBI:29105"/>
    </cofactor>
</comment>
<evidence type="ECO:0000256" key="10">
    <source>
        <dbReference type="ARBA" id="ARBA00004458"/>
    </source>
</evidence>
<evidence type="ECO:0000256" key="82">
    <source>
        <dbReference type="ARBA" id="ARBA00046133"/>
    </source>
</evidence>
<comment type="cofactor">
    <cofactor evidence="2">
        <name>Mg(2+)</name>
        <dbReference type="ChEBI" id="CHEBI:18420"/>
    </cofactor>
</comment>
<dbReference type="Pfam" id="PF07652">
    <property type="entry name" value="Flavi_DEAD"/>
    <property type="match status" value="1"/>
</dbReference>
<dbReference type="Gene3D" id="1.10.820.10">
    <property type="entry name" value="RNA Helicase Chain A , domain 3"/>
    <property type="match status" value="1"/>
</dbReference>
<evidence type="ECO:0000256" key="53">
    <source>
        <dbReference type="ARBA" id="ARBA00022953"/>
    </source>
</evidence>
<evidence type="ECO:0000256" key="34">
    <source>
        <dbReference type="ARBA" id="ARBA00022695"/>
    </source>
</evidence>
<dbReference type="GO" id="GO:0039654">
    <property type="term" value="P:fusion of virus membrane with host endosome membrane"/>
    <property type="evidence" value="ECO:0007669"/>
    <property type="project" value="UniProtKB-KW"/>
</dbReference>
<dbReference type="Gene3D" id="3.40.50.300">
    <property type="entry name" value="P-loop containing nucleotide triphosphate hydrolases"/>
    <property type="match status" value="2"/>
</dbReference>
<dbReference type="Pfam" id="PF01560">
    <property type="entry name" value="HCV_NS1"/>
    <property type="match status" value="1"/>
</dbReference>
<dbReference type="InterPro" id="IPR011492">
    <property type="entry name" value="Flavi_DEAD"/>
</dbReference>
<evidence type="ECO:0000256" key="65">
    <source>
        <dbReference type="ARBA" id="ARBA00023139"/>
    </source>
</evidence>
<dbReference type="Gene3D" id="2.20.25.210">
    <property type="entry name" value="Hepatitis C NS5A, domain 1B"/>
    <property type="match status" value="1"/>
</dbReference>
<evidence type="ECO:0000256" key="35">
    <source>
        <dbReference type="ARBA" id="ARBA00022703"/>
    </source>
</evidence>
<dbReference type="GO" id="GO:0003723">
    <property type="term" value="F:RNA binding"/>
    <property type="evidence" value="ECO:0007669"/>
    <property type="project" value="UniProtKB-KW"/>
</dbReference>
<keyword evidence="42" id="KW-0720">Serine protease</keyword>
<dbReference type="Gene3D" id="6.10.250.2920">
    <property type="match status" value="1"/>
</dbReference>
<evidence type="ECO:0000313" key="99">
    <source>
        <dbReference type="EMBL" id="ACJ37170.1"/>
    </source>
</evidence>
<keyword evidence="55" id="KW-1097">Inhibition of host MAVS by virus</keyword>
<keyword evidence="24" id="KW-0167">Capsid protein</keyword>
<dbReference type="GO" id="GO:0006508">
    <property type="term" value="P:proteolysis"/>
    <property type="evidence" value="ECO:0007669"/>
    <property type="project" value="UniProtKB-KW"/>
</dbReference>
<evidence type="ECO:0000256" key="86">
    <source>
        <dbReference type="ARBA" id="ARBA00047984"/>
    </source>
</evidence>
<evidence type="ECO:0000256" key="69">
    <source>
        <dbReference type="ARBA" id="ARBA00023180"/>
    </source>
</evidence>
<dbReference type="PROSITE" id="PS51192">
    <property type="entry name" value="HELICASE_ATP_BIND_1"/>
    <property type="match status" value="1"/>
</dbReference>
<keyword evidence="59" id="KW-0729">SH3-binding</keyword>
<keyword evidence="38" id="KW-0378">Hydrolase</keyword>
<evidence type="ECO:0000256" key="68">
    <source>
        <dbReference type="ARBA" id="ARBA00023163"/>
    </source>
</evidence>
<evidence type="ECO:0000256" key="29">
    <source>
        <dbReference type="ARBA" id="ARBA00022632"/>
    </source>
</evidence>
<keyword evidence="22" id="KW-1032">Host cell membrane</keyword>
<organism evidence="99 100">
    <name type="scientific">hepatitis C virus genotype 1a</name>
    <dbReference type="NCBI Taxonomy" id="2847144"/>
    <lineage>
        <taxon>Viruses</taxon>
        <taxon>Riboviria</taxon>
        <taxon>Orthornavirae</taxon>
        <taxon>Kitrinoviricota</taxon>
        <taxon>Flasuviricetes</taxon>
        <taxon>Amarillovirales</taxon>
        <taxon>Flaviviridae</taxon>
        <taxon>Hepacivirus</taxon>
        <taxon>Hepacivirus hominis</taxon>
    </lineage>
</organism>
<dbReference type="Gene3D" id="3.30.70.270">
    <property type="match status" value="2"/>
</dbReference>
<keyword evidence="47" id="KW-0832">Ubl conjugation</keyword>
<name>C4MR47_9HEPC</name>
<dbReference type="GO" id="GO:0017124">
    <property type="term" value="F:SH3 domain binding"/>
    <property type="evidence" value="ECO:0007669"/>
    <property type="project" value="UniProtKB-KW"/>
</dbReference>
<sequence length="3011" mass="327500">MSTNPKPQRKTKRNTNRRPQDVKFPGGGQIVGGVYLLPRRGPRLGVRATRKTSERSQPRGRRQPIPKARRPEGRSWAQPGYPWPLYGNEGCGWAGWLLSPRGSRPSWGPNDPRRRSRNLGKVIDTLTCGFADLMGYIPLVGAPLGGAARALAHGVRVLEDGVNYATGNLPGCSFSIFLLALLSCLTVPASAYQVRNSTGLYHVTNDCPNSSIVYEAADAILHTPGCVPCVREGNVSRCWVAITPTVATRDGKLPTTQLRRHIDLLVGSATLCSALYVGDLCGSVFLVGQLFTFSPRRHWTTQGCNCSIYPGHITGHRMAWDMMMNWSPTTALVVAQVLRIPQAILDMIAGAHWGVLAGIAYFSMVGNWAKVLVVLLLFAGVDAKTHVTGGSQARTTRDFADFFSPGPKQNIQLINTNGSWHINSTALNCNDSLNTGWVAGLFYYYKFNSSGCPERMASCRLLTDFDQGWGPISYTNGSGPDQRPYCWHYPPRPCGIVPAKSVCGPVYCFTPSPVVVGTTDRSGAPTYNWGENDTDVFVLNNTRPPLGNWFGCTWMNSTGFTKVCGAPPCVIGGVGNNTLHCPTDCFRKHPEATYSRCGSGPWITPRCLVDYPYRLWHYPCTINYTTFKVRMYVGGVEHRLEAACNWTRGERCDLEDRDRSELSPLLLSTTQWQVLPCSFTTLPALSTGLIHLHQNIVDVQYLYGVGSSIASWAIKWDYVVLLFLLLADARVCSCLWMMLLISQVEAALENLVILNAASLAGTHGLVSFLVFFCFAWYLKGKWVPGAVYAFYGMWPLLLLLLALPQRAYALDTEVAASCGGVVLVGLMALTLSPYYKRYISWCFWWLQYFLTRVEAQLHVWVPPLNVRGGRDAVILLTSALHPALVFDITKLLLAIFGPLWILQASLLKVPYFVRVQGLLRICALARKVVGGHYVQMVIIKLGALTGTYIYNHLTPLRDWAHNGLRDLAVAVEPVVFSPMETKLITWGADTAACGDIINGLPVSARRGQEILLGPADGMVSKGWRLLAPITAYAQQTRGLLGCIITSLTGRDKNQVEGEVQIVSTAAQTFLATCINGVCWTVYHGAGTRTIASSKGPVIQMYTNVDKDLVGWPAPQGARSLTPCACGSSDLYLVTRHADVIPVRRRGDSRGSLLSPRPISYLKGSSGGPLLCPAGHAVGIFRAAVCTRGVAKAVDFIPVENLETTMRSPVFTDNSSPPAVPQSFQVAHLHAPTGSGKSTKVPAAYAAQGYKVLVLNPSVAATLGFGSYMSKAHGIDPNIRTGVRTITTGSPITYSTYGKFLADGGCSGGAYDIIICDECHSTDATSILGIGTVLDQAETAGARLVVLATATPPGSVTVPHPNIEEVALSTTGEIPFYGKAIPLEVIKGGRHLIFCHSKKKCDELAAKLVALGVNAVAYYRGLDVSVIPTSGDVVVVATDALMTGYTGDFDSVIDCNTCVTQTVDFSLDPTFTIETTTLPQDAVSRTQRRGRTGRGKPGIYRFVAPGERPSGMFDSSVLCECYDAGCAWYELTPAETTVRLRAYMNTPGLPVCQDHLEFWEGVFTGLTHIDAHFLSQTKQSGENFPYLVAYQATVCARAQAPPPSWDQMWKCLIRLKPTLHGPTPLLYRLGAVQNEVTLTHPITKYIMTCMSADLEVVTSTWVLVGGVLAALAAYCLSTGCVVIVGRVVLSGKPAIIPDREVLYREFDEMEECSQHLPYIEQGMMLAEQFKQKALGLLQTASRQAEVITPAVQTNWQKIEAFWAKHMWNFISGIQYLAGLSTLPGNPAIASLMAFTAAVTSPLTTSQTLLFNILGGWVAAQLAAPGAATAFVGAGLAGAAIGSVGLGKVLVDILAGYGAGVAGALVAFKIMSGEVPSTEDLVNLLPAILSPGALVVGVVCAAILRRHVGPGEGAVQWMNRLIAFASRGNHVSPTHYVPESDAAARVTTILSSLTVTQLLRRLHQWISSECTTPCSGSWLRDIWDWICEVLSDFKTWLKAKLMPQLPGIPFVSCQRGYRGVWRGDGIMHTRCHCGAEITGHVKNGTMRIVGPRTCRNMWSGTFPINAYTTGPSTPLPAPNYTFALWRVSAEEYVEIRQVGDFHYVTGMTTDNLKCPCQVPSPEFFTELDGVRLHRFAPPCKPLLREEVSFRVGLHEYPVGSQLPCEPEPDVTVVTSMLTDPSHITAEAAGRRLARGSPPSLASSSASQLSAPSLKATCTANHDSPDAELIEANLLWRQEMGGNITRVESENKVVILDSFDPLVAEEDEREISVPAEILRKSRKFAQALPVWARPDYNPPLVETWKKPDYEPPVVHGCPLPPSQSPPVPPPRKKRTVVLTDSTVSTALAELATKSFGSSSTSGITGDNTTTSSEPASSGQPPDSDAESYSSMPPLEGEPGDPDLSDGSWSTVSSEAGTEDVVCCSMSYTWTGALVTPCAAEEQKLPINALSNSLLRHHNLVYSTTSRSACQRQKKVTFDRLQVLDSHYQDVLKEVKAAASKVKANLLSVEEACSLTPPHSARSKFGYGAKDVRCHARKAVTHINSVWKDLLEDSVTPIDTTIMAKNEVFCVQPEKGGRKPARLIVFPDLGVRVCEKMALYDVVSKLPVAVMGSSYGFQYSPGQRVEFLVQAWKSKKTPMGFSYDTRCFDSTVTESDIRTEEAIYQCCDLDPQARVAIKSLTERLYVGGPLTNSRGENCGYRRCRASGVLTTSCGNTLTCYIKAQAACRAAGLQDCTMLVCGDDLVVICESAGVQEDAASLRAFTEAMTRYSAPPGDPPQPEYDLELITSCSSNVSVAHDGAGKRVYYLTRDPTTPLARAAWETARHTPVNSWLGNIIMFAPTLWARMILMTHFFSVLIARDQLEQALDCEIYGACYSIEPLDLPPIIQRLHGLSAFSLHSYSPGEINRVAACLRKLGVPPLRAWRHRARSVRARLLSRGGRAAICGKYLFNWAVRTKLKLTPIAAAGQLDLSRWFTAGYSGGDIYHSVSHARPRWFWFCLLLLAAGVGIYLLPNR</sequence>
<keyword evidence="31" id="KW-0645">Protease</keyword>
<evidence type="ECO:0000256" key="39">
    <source>
        <dbReference type="ARBA" id="ARBA00022804"/>
    </source>
</evidence>
<dbReference type="InterPro" id="IPR038568">
    <property type="entry name" value="HCV_NS5A_1B_sf"/>
</dbReference>
<keyword evidence="16" id="KW-1113">Inhibition of host RLR pathway by virus</keyword>
<dbReference type="InterPro" id="IPR054175">
    <property type="entry name" value="NS3_helicase_C"/>
</dbReference>
<dbReference type="InterPro" id="IPR013193">
    <property type="entry name" value="HCV_NS5a_1B_dom"/>
</dbReference>
<keyword evidence="41" id="KW-0788">Thiol protease</keyword>
<dbReference type="GO" id="GO:0055036">
    <property type="term" value="C:virion membrane"/>
    <property type="evidence" value="ECO:0007669"/>
    <property type="project" value="UniProtKB-SubCell"/>
</dbReference>
<dbReference type="GO" id="GO:0039545">
    <property type="term" value="P:symbiont-mediated suppression of host cytoplasmic pattern recognition receptor signaling pathway via inhibition of MAVS activity"/>
    <property type="evidence" value="ECO:0007669"/>
    <property type="project" value="UniProtKB-KW"/>
</dbReference>
<evidence type="ECO:0000256" key="71">
    <source>
        <dbReference type="ARBA" id="ARBA00023190"/>
    </source>
</evidence>
<keyword evidence="20" id="KW-1168">Fusion of virus membrane with host membrane</keyword>
<keyword evidence="80" id="KW-1078">G1/S host cell cycle checkpoint dysregulation by virus</keyword>
<dbReference type="InterPro" id="IPR001650">
    <property type="entry name" value="Helicase_C-like"/>
</dbReference>
<keyword evidence="70" id="KW-1038">Host endoplasmic reticulum</keyword>
<dbReference type="Pfam" id="PF01543">
    <property type="entry name" value="HCV_capsid"/>
    <property type="match status" value="1"/>
</dbReference>
<keyword evidence="36" id="KW-0479">Metal-binding</keyword>
<dbReference type="PROSITE" id="PS50507">
    <property type="entry name" value="RDRP_SSRNA_POS"/>
    <property type="match status" value="1"/>
</dbReference>
<evidence type="ECO:0000256" key="59">
    <source>
        <dbReference type="ARBA" id="ARBA00023036"/>
    </source>
</evidence>
<evidence type="ECO:0000256" key="66">
    <source>
        <dbReference type="ARBA" id="ARBA00023147"/>
    </source>
</evidence>
<keyword evidence="52" id="KW-1164">Virus endocytosis by host</keyword>
<keyword evidence="54" id="KW-1105">Inhibition of host STAT1 by virus</keyword>
<keyword evidence="37" id="KW-0547">Nucleotide-binding</keyword>
<evidence type="ECO:0000256" key="78">
    <source>
        <dbReference type="ARBA" id="ARBA00023296"/>
    </source>
</evidence>
<dbReference type="FunFam" id="2.30.30.710:FF:000001">
    <property type="entry name" value="Genome polyprotein"/>
    <property type="match status" value="1"/>
</dbReference>
<keyword evidence="15" id="KW-0813">Transport</keyword>
<comment type="catalytic activity">
    <reaction evidence="1">
        <text>Hydrolysis of four peptide bonds in the viral precursor polyprotein, commonly with Asp or Glu in the P6 position, Cys or Thr in P1 and Ser or Ala in P1'.</text>
        <dbReference type="EC" id="3.4.21.98"/>
    </reaction>
</comment>
<dbReference type="GO" id="GO:0017111">
    <property type="term" value="F:ribonucleoside triphosphate phosphatase activity"/>
    <property type="evidence" value="ECO:0007669"/>
    <property type="project" value="UniProtKB-EC"/>
</dbReference>
<evidence type="ECO:0000256" key="15">
    <source>
        <dbReference type="ARBA" id="ARBA00022448"/>
    </source>
</evidence>
<dbReference type="InterPro" id="IPR004109">
    <property type="entry name" value="HepC_NS3_protease"/>
</dbReference>
<keyword evidence="25" id="KW-1048">Host nucleus</keyword>
<evidence type="ECO:0000256" key="26">
    <source>
        <dbReference type="ARBA" id="ARBA00022570"/>
    </source>
</evidence>
<dbReference type="InterPro" id="IPR002521">
    <property type="entry name" value="HCV_Core_C"/>
</dbReference>
<dbReference type="GO" id="GO:0004252">
    <property type="term" value="F:serine-type endopeptidase activity"/>
    <property type="evidence" value="ECO:0007669"/>
    <property type="project" value="InterPro"/>
</dbReference>
<dbReference type="Pfam" id="PF08301">
    <property type="entry name" value="HCV_NS5a_1b"/>
    <property type="match status" value="1"/>
</dbReference>
<evidence type="ECO:0000256" key="51">
    <source>
        <dbReference type="ARBA" id="ARBA00022884"/>
    </source>
</evidence>
<dbReference type="FunFam" id="2.40.10.120:FF:000010">
    <property type="entry name" value="NS3 protease"/>
    <property type="match status" value="1"/>
</dbReference>
<evidence type="ECO:0000256" key="49">
    <source>
        <dbReference type="ARBA" id="ARBA00022870"/>
    </source>
</evidence>
<dbReference type="FunFam" id="2.20.25.220:FF:000001">
    <property type="entry name" value="Genome polyprotein"/>
    <property type="match status" value="1"/>
</dbReference>
<comment type="subcellular location">
    <subcellularLocation>
        <location evidence="6">Host cell membrane</location>
    </subcellularLocation>
    <subcellularLocation>
        <location evidence="9">Host cytoplasm</location>
        <location evidence="9">Host perinuclear region</location>
    </subcellularLocation>
    <subcellularLocation>
        <location evidence="5">Host endoplasmic reticulum membrane</location>
        <topology evidence="5">Multi-pass membrane protein</topology>
    </subcellularLocation>
    <subcellularLocation>
        <location evidence="7">Host endoplasmic reticulum membrane</location>
        <topology evidence="7">Peripheral membrane protein</topology>
    </subcellularLocation>
    <subcellularLocation>
        <location evidence="11">Host endoplasmic reticulum membrane</location>
        <topology evidence="11">Single-pass type I membrane protein</topology>
    </subcellularLocation>
    <subcellularLocation>
        <location evidence="87">Host endoplasmic reticulum membrane</location>
        <topology evidence="87">Single-pass type IV membrane protein</topology>
    </subcellularLocation>
    <subcellularLocation>
        <location evidence="8">Host lipid droplet</location>
    </subcellularLocation>
    <subcellularLocation>
        <location evidence="10">Host mitochondrion membrane</location>
        <topology evidence="10">Single-pass type I membrane protein</topology>
    </subcellularLocation>
    <subcellularLocation>
        <location evidence="4">Host nucleus</location>
    </subcellularLocation>
    <subcellularLocation>
        <location evidence="12">Virion membrane</location>
        <topology evidence="12">Single-pass type I membrane protein</topology>
    </subcellularLocation>
</comment>
<comment type="catalytic activity">
    <reaction evidence="86">
        <text>ATP + H2O = ADP + phosphate + H(+)</text>
        <dbReference type="Rhea" id="RHEA:13065"/>
        <dbReference type="ChEBI" id="CHEBI:15377"/>
        <dbReference type="ChEBI" id="CHEBI:15378"/>
        <dbReference type="ChEBI" id="CHEBI:30616"/>
        <dbReference type="ChEBI" id="CHEBI:43474"/>
        <dbReference type="ChEBI" id="CHEBI:456216"/>
        <dbReference type="EC" id="3.6.4.13"/>
    </reaction>
</comment>
<dbReference type="InterPro" id="IPR009003">
    <property type="entry name" value="Peptidase_S1_PA"/>
</dbReference>
<evidence type="ECO:0000256" key="88">
    <source>
        <dbReference type="ARBA" id="ARBA00062671"/>
    </source>
</evidence>
<dbReference type="InterPro" id="IPR043128">
    <property type="entry name" value="Rev_trsase/Diguanyl_cyclase"/>
</dbReference>
<evidence type="ECO:0000256" key="11">
    <source>
        <dbReference type="ARBA" id="ARBA00004482"/>
    </source>
</evidence>
<comment type="subunit">
    <text evidence="89">Interacts with NS3 serine protease; this interaction stabilizes the folding of NS3 serine protease. NS3-NS4A interaction is essential for NS3 activation and allows membrane anchorage of the latter. Interacts with non-structural protein 5A (via N-terminus). Part of the replication complex composed of NS2, NS3, NS4A, NS4B, NS5A and the RNA-directed RNA polymerase embedded in an ER-derived membranous web. Part of the viral assembly initiation complex composed of NS2, E1, E2, NS3, NS4A, NS5A and the mature core protein.</text>
</comment>
<evidence type="ECO:0000256" key="63">
    <source>
        <dbReference type="ARBA" id="ARBA00023086"/>
    </source>
</evidence>
<accession>C4MR47</accession>
<keyword evidence="33 93" id="KW-0812">Transmembrane</keyword>
<dbReference type="Gene3D" id="2.20.25.220">
    <property type="entry name" value="Hepatitis C virus NS5A, 1B domain"/>
    <property type="match status" value="1"/>
</dbReference>
<evidence type="ECO:0000259" key="97">
    <source>
        <dbReference type="PROSITE" id="PS51693"/>
    </source>
</evidence>
<dbReference type="PROSITE" id="PS51822">
    <property type="entry name" value="HV_PV_NS3_PRO"/>
    <property type="match status" value="1"/>
</dbReference>
<keyword evidence="73" id="KW-0922">Interferon antiviral system evasion</keyword>
<dbReference type="Pfam" id="PF01006">
    <property type="entry name" value="HCV_NS4a"/>
    <property type="match status" value="1"/>
</dbReference>
<keyword evidence="40" id="KW-0347">Helicase</keyword>
<keyword evidence="34" id="KW-0548">Nucleotidyltransferase</keyword>
<dbReference type="Gene3D" id="2.30.30.710">
    <property type="entry name" value="Hepatitis C virus non-structural protein NS2, C-terminal domain"/>
    <property type="match status" value="1"/>
</dbReference>
<keyword evidence="44" id="KW-0862">Zinc</keyword>
<keyword evidence="69" id="KW-0325">Glycoprotein</keyword>
<feature type="transmembrane region" description="Helical" evidence="93">
    <location>
        <begin position="752"/>
        <end position="777"/>
    </location>
</feature>
<dbReference type="PROSITE" id="PS51194">
    <property type="entry name" value="HELICASE_CTER"/>
    <property type="match status" value="1"/>
</dbReference>
<dbReference type="InterPro" id="IPR002519">
    <property type="entry name" value="HCV_Env"/>
</dbReference>
<dbReference type="GO" id="GO:0044167">
    <property type="term" value="C:host cell endoplasmic reticulum membrane"/>
    <property type="evidence" value="ECO:0007669"/>
    <property type="project" value="UniProtKB-SubCell"/>
</dbReference>
<evidence type="ECO:0000256" key="76">
    <source>
        <dbReference type="ARBA" id="ARBA00023280"/>
    </source>
</evidence>
<evidence type="ECO:0000256" key="91">
    <source>
        <dbReference type="ARBA" id="ARBA00065040"/>
    </source>
</evidence>
<dbReference type="GO" id="GO:0044186">
    <property type="term" value="C:host cell lipid droplet"/>
    <property type="evidence" value="ECO:0007669"/>
    <property type="project" value="UniProtKB-SubCell"/>
</dbReference>
<dbReference type="Gene3D" id="6.10.250.1610">
    <property type="match status" value="1"/>
</dbReference>
<dbReference type="GO" id="GO:0039502">
    <property type="term" value="P:symbiont-mediated suppression of host type I interferon-mediated signaling pathway"/>
    <property type="evidence" value="ECO:0007669"/>
    <property type="project" value="UniProtKB-KW"/>
</dbReference>
<evidence type="ECO:0000259" key="98">
    <source>
        <dbReference type="PROSITE" id="PS51822"/>
    </source>
</evidence>
<dbReference type="GO" id="GO:0003724">
    <property type="term" value="F:RNA helicase activity"/>
    <property type="evidence" value="ECO:0007669"/>
    <property type="project" value="UniProtKB-EC"/>
</dbReference>
<dbReference type="GO" id="GO:0039645">
    <property type="term" value="P:symbiont-mediated perturbation of host cell cycle G1/S transition checkpoint"/>
    <property type="evidence" value="ECO:0007669"/>
    <property type="project" value="UniProtKB-KW"/>
</dbReference>
<evidence type="ECO:0000256" key="12">
    <source>
        <dbReference type="ARBA" id="ARBA00004563"/>
    </source>
</evidence>
<dbReference type="FunFam" id="3.40.50.300:FF:000557">
    <property type="entry name" value="Genome polyprotein"/>
    <property type="match status" value="1"/>
</dbReference>
<feature type="compositionally biased region" description="Low complexity" evidence="92">
    <location>
        <begin position="32"/>
        <end position="47"/>
    </location>
</feature>
<keyword evidence="45" id="KW-0067">ATP-binding</keyword>
<feature type="transmembrane region" description="Helical" evidence="93">
    <location>
        <begin position="1816"/>
        <end position="1840"/>
    </location>
</feature>
<keyword evidence="76" id="KW-0899">Viral immunoevasion</keyword>
<feature type="region of interest" description="Disordered" evidence="92">
    <location>
        <begin position="2351"/>
        <end position="2408"/>
    </location>
</feature>
<protein>
    <recommendedName>
        <fullName evidence="14">Genome polyprotein</fullName>
    </recommendedName>
</protein>
<evidence type="ECO:0000256" key="56">
    <source>
        <dbReference type="ARBA" id="ARBA00022989"/>
    </source>
</evidence>
<evidence type="ECO:0000256" key="81">
    <source>
        <dbReference type="ARBA" id="ARBA00046032"/>
    </source>
</evidence>
<dbReference type="GO" id="GO:0005524">
    <property type="term" value="F:ATP binding"/>
    <property type="evidence" value="ECO:0007669"/>
    <property type="project" value="UniProtKB-KW"/>
</dbReference>
<feature type="compositionally biased region" description="Basic residues" evidence="92">
    <location>
        <begin position="58"/>
        <end position="68"/>
    </location>
</feature>
<dbReference type="SUPFAM" id="SSF52540">
    <property type="entry name" value="P-loop containing nucleoside triphosphate hydrolases"/>
    <property type="match status" value="2"/>
</dbReference>
<feature type="transmembrane region" description="Helical" evidence="93">
    <location>
        <begin position="1660"/>
        <end position="1688"/>
    </location>
</feature>
<dbReference type="Pfam" id="PF12941">
    <property type="entry name" value="HCV_NS5a_C"/>
    <property type="match status" value="1"/>
</dbReference>
<comment type="subunit">
    <text evidence="88">Homodimer. Interacts with host SPCS1; this interaction is essential for viral particle assembly. Interacts with envelope glycoprotein E1. Interacts with envelope glycoprotein E2. Interacts with viroporin p7. Interacts with serine protease/helicase NS3. Part of the replication complex composed of NS2, NS3, NS4A, NS4B, NS5A and the RNA-directed RNA polymerase embedded in an ER-derived membranous web. Part of the viral assembly initiation complex composed of NS2, E1, E2, NS3, NS4A, NS5A and the mature core protein.</text>
</comment>
<proteinExistence type="inferred from homology"/>
<keyword evidence="23" id="KW-0597">Phosphoprotein</keyword>
<keyword evidence="63" id="KW-0543">Viral nucleoprotein</keyword>
<dbReference type="InterPro" id="IPR043502">
    <property type="entry name" value="DNA/RNA_pol_sf"/>
</dbReference>
<dbReference type="GO" id="GO:1990904">
    <property type="term" value="C:ribonucleoprotein complex"/>
    <property type="evidence" value="ECO:0007669"/>
    <property type="project" value="UniProtKB-KW"/>
</dbReference>
<dbReference type="CDD" id="cd17931">
    <property type="entry name" value="DEXHc_viral_Ns3"/>
    <property type="match status" value="1"/>
</dbReference>
<keyword evidence="61" id="KW-1072">Activation of host autophagy by virus</keyword>
<keyword evidence="74" id="KW-0511">Multifunctional enzyme</keyword>
<evidence type="ECO:0000256" key="24">
    <source>
        <dbReference type="ARBA" id="ARBA00022561"/>
    </source>
</evidence>
<evidence type="ECO:0000256" key="23">
    <source>
        <dbReference type="ARBA" id="ARBA00022553"/>
    </source>
</evidence>
<keyword evidence="26" id="KW-1165">Clathrin-mediated endocytosis of virus by host</keyword>
<evidence type="ECO:0000256" key="54">
    <source>
        <dbReference type="ARBA" id="ARBA00022961"/>
    </source>
</evidence>
<keyword evidence="48" id="KW-0946">Virion</keyword>
<evidence type="ECO:0000256" key="90">
    <source>
        <dbReference type="ARBA" id="ARBA00064487"/>
    </source>
</evidence>
<dbReference type="InterPro" id="IPR002522">
    <property type="entry name" value="HCV_core_N"/>
</dbReference>
<dbReference type="SMART" id="SM00487">
    <property type="entry name" value="DEXDc"/>
    <property type="match status" value="1"/>
</dbReference>
<dbReference type="GO" id="GO:0044191">
    <property type="term" value="C:host cell mitochondrial membrane"/>
    <property type="evidence" value="ECO:0007669"/>
    <property type="project" value="UniProtKB-SubCell"/>
</dbReference>
<dbReference type="InterPro" id="IPR000745">
    <property type="entry name" value="HCV_NS4a"/>
</dbReference>
<evidence type="ECO:0000256" key="73">
    <source>
        <dbReference type="ARBA" id="ARBA00023258"/>
    </source>
</evidence>
<evidence type="ECO:0000256" key="16">
    <source>
        <dbReference type="ARBA" id="ARBA00022482"/>
    </source>
</evidence>
<reference evidence="99 100" key="1">
    <citation type="journal article" date="2007" name="Hepatology">
        <title>Human leukocyte antigen-associated sequence polymorphisms in hepatitis C virus reveal reproducible immune responses and constraints on viral evolution.</title>
        <authorList>
            <person name="Timm J."/>
            <person name="Li B."/>
            <person name="Daniels M.G."/>
            <person name="Bhattacharya T."/>
            <person name="Reyor L.L."/>
            <person name="Allgaier R."/>
            <person name="Kuntzen T."/>
            <person name="Fischer W."/>
            <person name="Nolan B.E."/>
            <person name="Duncan J."/>
            <person name="Schulze zur Wiesch J."/>
            <person name="Kim A.Y."/>
            <person name="Frahm N."/>
            <person name="Brander C."/>
            <person name="Chung R.T."/>
            <person name="Lauer G.M."/>
            <person name="Korber B.T."/>
            <person name="Allen T.M."/>
        </authorList>
    </citation>
    <scope>NUCLEOTIDE SEQUENCE [LARGE SCALE GENOMIC DNA]</scope>
    <source>
        <strain evidence="99">L823PT</strain>
    </source>
</reference>
<evidence type="ECO:0000256" key="1">
    <source>
        <dbReference type="ARBA" id="ARBA00001117"/>
    </source>
</evidence>
<comment type="subunit">
    <text evidence="90">Forms a heterodimer with envelope glycoprotein E1. Interacts with host CD81 and SCARB1 receptors; these interactions play a role in viral entry into host cell. Interacts with host EIF2AK2/PKR; this interaction inhibits EIF2AK2 and probably allows the virus to evade the innate immune response. Interacts with host CD209/DC-SIGN and CLEC4M/DC-SIGNR. Interact with host SPCS1; this interaction is essential for viral particle assembly. Interacts with protease NS2. The heterodimer E1/E2 interacts with host CLDN1; this interaction plays a role in viral entry into host cell. Part of the viral assembly initiation complex composed of NS2, E1, E2, NS3, NS4A, NS5A and the mature core protein. Interacts with host SLC3A2/4F2hc; the interaction may facilitate viral entry into host cell. Interacts with human PLSCR1.</text>
</comment>
<dbReference type="Gene3D" id="2.40.10.120">
    <property type="match status" value="1"/>
</dbReference>
<evidence type="ECO:0000256" key="8">
    <source>
        <dbReference type="ARBA" id="ARBA00004338"/>
    </source>
</evidence>
<dbReference type="Pfam" id="PF01542">
    <property type="entry name" value="HCV_core"/>
    <property type="match status" value="1"/>
</dbReference>
<evidence type="ECO:0000256" key="4">
    <source>
        <dbReference type="ARBA" id="ARBA00004147"/>
    </source>
</evidence>
<feature type="transmembrane region" description="Helical" evidence="93">
    <location>
        <begin position="783"/>
        <end position="802"/>
    </location>
</feature>
<keyword evidence="18" id="KW-1017">Isopeptide bond</keyword>
<evidence type="ECO:0000256" key="19">
    <source>
        <dbReference type="ARBA" id="ARBA00022504"/>
    </source>
</evidence>
<evidence type="ECO:0000259" key="96">
    <source>
        <dbReference type="PROSITE" id="PS51194"/>
    </source>
</evidence>
<evidence type="ECO:0000256" key="46">
    <source>
        <dbReference type="ARBA" id="ARBA00022842"/>
    </source>
</evidence>
<evidence type="ECO:0000256" key="18">
    <source>
        <dbReference type="ARBA" id="ARBA00022499"/>
    </source>
</evidence>
<evidence type="ECO:0000259" key="95">
    <source>
        <dbReference type="PROSITE" id="PS51192"/>
    </source>
</evidence>
<comment type="function">
    <text evidence="83">Induces a specific membrane alteration that serves as a scaffold for the virus replication complex. This membrane alteration gives rise to the so-called ER-derived membranous web that contains the replication complex. NS4B self-interaction contributes to its function in membranous web formation. Promotes host TRIF protein degradation in a CASP8-dependent manner thereby inhibiting host TLR3-mediated interferon signaling. Disrupts the interaction between STING and TBK1 contributing to the inhibition of interferon signaling.</text>
</comment>
<dbReference type="InterPro" id="IPR042209">
    <property type="entry name" value="HCV_NS2_N"/>
</dbReference>
<dbReference type="GO" id="GO:0042025">
    <property type="term" value="C:host cell nucleus"/>
    <property type="evidence" value="ECO:0007669"/>
    <property type="project" value="UniProtKB-SubCell"/>
</dbReference>
<evidence type="ECO:0000256" key="28">
    <source>
        <dbReference type="ARBA" id="ARBA00022595"/>
    </source>
</evidence>
<evidence type="ECO:0000256" key="55">
    <source>
        <dbReference type="ARBA" id="ARBA00022986"/>
    </source>
</evidence>
<dbReference type="Gene3D" id="6.10.250.1750">
    <property type="match status" value="1"/>
</dbReference>
<keyword evidence="19" id="KW-1121">Modulation of host cell cycle by virus</keyword>
<evidence type="ECO:0000256" key="14">
    <source>
        <dbReference type="ARBA" id="ARBA00020107"/>
    </source>
</evidence>
<keyword evidence="60" id="KW-1182">Viral ion channel</keyword>
<dbReference type="InterPro" id="IPR002868">
    <property type="entry name" value="HCV_NS5a"/>
</dbReference>
<dbReference type="InterPro" id="IPR014001">
    <property type="entry name" value="Helicase_ATP-bd"/>
</dbReference>
<keyword evidence="66" id="KW-1045">Host mitochondrion</keyword>
<dbReference type="GO" id="GO:0019062">
    <property type="term" value="P:virion attachment to host cell"/>
    <property type="evidence" value="ECO:0007669"/>
    <property type="project" value="UniProtKB-KW"/>
</dbReference>
<evidence type="ECO:0000256" key="27">
    <source>
        <dbReference type="ARBA" id="ARBA00022581"/>
    </source>
</evidence>
<evidence type="ECO:0000256" key="93">
    <source>
        <dbReference type="SAM" id="Phobius"/>
    </source>
</evidence>
<dbReference type="Pfam" id="PF01506">
    <property type="entry name" value="HCV_NS5a"/>
    <property type="match status" value="1"/>
</dbReference>
<keyword evidence="57" id="KW-0007">Acetylation</keyword>
<evidence type="ECO:0000256" key="17">
    <source>
        <dbReference type="ARBA" id="ARBA00022484"/>
    </source>
</evidence>
<evidence type="ECO:0000256" key="83">
    <source>
        <dbReference type="ARBA" id="ARBA00046219"/>
    </source>
</evidence>
<keyword evidence="77" id="KW-0449">Lipoprotein</keyword>
<comment type="subunit">
    <text evidence="91">Forms a heterodimer with envelope glycoprotein E2. Interacts with mature core protein. Interacts with protease NS2. The heterodimer E1/E2 interacts with host CLDN1; this interaction plays a role in viral entry into host cell. Interacts with host SPSB2 (via C-terminus). Part of the viral assembly initiation complex composed of NS2, E1, E2, NS3, NS4A, NS5A and the mature core protein. Interacts with host NEURL3; this interaction prevents E1 binding to glycoprotein E2.</text>
</comment>
<evidence type="ECO:0000256" key="13">
    <source>
        <dbReference type="ARBA" id="ARBA00008286"/>
    </source>
</evidence>
<dbReference type="Pfam" id="PF01539">
    <property type="entry name" value="HCV_env"/>
    <property type="match status" value="1"/>
</dbReference>
<evidence type="ECO:0000256" key="38">
    <source>
        <dbReference type="ARBA" id="ARBA00022801"/>
    </source>
</evidence>
<dbReference type="GO" id="GO:0080090">
    <property type="term" value="P:regulation of primary metabolic process"/>
    <property type="evidence" value="ECO:0007669"/>
    <property type="project" value="UniProtKB-ARBA"/>
</dbReference>
<dbReference type="GO" id="GO:0019031">
    <property type="term" value="C:viral envelope"/>
    <property type="evidence" value="ECO:0007669"/>
    <property type="project" value="UniProtKB-KW"/>
</dbReference>
<dbReference type="CDD" id="cd20903">
    <property type="entry name" value="HCV_p7"/>
    <property type="match status" value="1"/>
</dbReference>
<feature type="transmembrane region" description="Helical" evidence="93">
    <location>
        <begin position="891"/>
        <end position="913"/>
    </location>
</feature>
<evidence type="ECO:0000256" key="89">
    <source>
        <dbReference type="ARBA" id="ARBA00063746"/>
    </source>
</evidence>
<dbReference type="Pfam" id="PF01001">
    <property type="entry name" value="HCV_NS4b"/>
    <property type="match status" value="1"/>
</dbReference>
<reference evidence="99 100" key="2">
    <citation type="journal article" date="2008" name="Hepatology">
        <title>Naturally occurring dominant resistance mutations to hepatitis C virus protease and polymerase inhibitors in treatment-naive patients.</title>
        <authorList>
            <person name="Kuntzen T."/>
            <person name="Timm J."/>
            <person name="Berical A."/>
            <person name="Lennon N."/>
            <person name="Berlin A.M."/>
            <person name="Young S.K."/>
            <person name="Lee B."/>
            <person name="Heckerman D."/>
            <person name="Carlson J."/>
            <person name="Reyor L.L."/>
            <person name="Kleyman M."/>
            <person name="McMahon C.M."/>
            <person name="Birch C."/>
            <person name="Schulze Zur Wiesch J."/>
            <person name="Ledlie T."/>
            <person name="Koehrsen M."/>
            <person name="Kodira C."/>
            <person name="Roberts A.D."/>
            <person name="Lauer G.M."/>
            <person name="Rosen H.R."/>
            <person name="Bihl F."/>
            <person name="Cerny A."/>
            <person name="Spengler U."/>
            <person name="Liu Z."/>
            <person name="Kim A.Y."/>
            <person name="Xing Y."/>
            <person name="Schneidewind A."/>
            <person name="Madey M.A."/>
            <person name="Fleckenstein J.F."/>
            <person name="Park V.M."/>
            <person name="Galagan J.E."/>
            <person name="Nusbaum C."/>
            <person name="Walker B.D."/>
            <person name="Lake-Bakaar G.V."/>
            <person name="Daar E.S."/>
            <person name="Jacobson I.M."/>
            <person name="Gomperts E.D."/>
            <person name="Edlin B.R."/>
            <person name="Donfield S.M."/>
            <person name="Chung R.T."/>
            <person name="Talal A.H."/>
            <person name="Marion T."/>
            <person name="Birren B.W."/>
            <person name="Henn M.R."/>
            <person name="Allen T.M."/>
        </authorList>
    </citation>
    <scope>NUCLEOTIDE SEQUENCE [LARGE SCALE GENOMIC DNA]</scope>
    <source>
        <strain evidence="99">L823PT</strain>
    </source>
</reference>
<dbReference type="GO" id="GO:0039563">
    <property type="term" value="P:symbiont-mediated suppression of host JAK-STAT cascade via inhibition of STAT1 activity"/>
    <property type="evidence" value="ECO:0007669"/>
    <property type="project" value="UniProtKB-KW"/>
</dbReference>
<evidence type="ECO:0000256" key="48">
    <source>
        <dbReference type="ARBA" id="ARBA00022844"/>
    </source>
</evidence>
<dbReference type="InterPro" id="IPR044896">
    <property type="entry name" value="HCV_core_chain_A"/>
</dbReference>
<keyword evidence="64 93" id="KW-0472">Membrane</keyword>
<keyword evidence="68" id="KW-0804">Transcription</keyword>
<dbReference type="InterPro" id="IPR043504">
    <property type="entry name" value="Peptidase_S1_PA_chymotrypsin"/>
</dbReference>
<dbReference type="euHCVdb" id="EU781756"/>
<feature type="transmembrane region" description="Helical" evidence="93">
    <location>
        <begin position="814"/>
        <end position="835"/>
    </location>
</feature>
<feature type="compositionally biased region" description="Pro residues" evidence="92">
    <location>
        <begin position="2315"/>
        <end position="2326"/>
    </location>
</feature>
<dbReference type="GO" id="GO:0003968">
    <property type="term" value="F:RNA-directed RNA polymerase activity"/>
    <property type="evidence" value="ECO:0007669"/>
    <property type="project" value="UniProtKB-KW"/>
</dbReference>
<feature type="transmembrane region" description="Helical" evidence="93">
    <location>
        <begin position="1847"/>
        <end position="1870"/>
    </location>
</feature>
<dbReference type="InterPro" id="IPR013192">
    <property type="entry name" value="HCV_NS5A_1a"/>
</dbReference>
<dbReference type="PROSITE" id="PS51693">
    <property type="entry name" value="HCV_NS2_PRO"/>
    <property type="match status" value="1"/>
</dbReference>
<evidence type="ECO:0000256" key="43">
    <source>
        <dbReference type="ARBA" id="ARBA00022830"/>
    </source>
</evidence>
<dbReference type="GO" id="GO:0039527">
    <property type="term" value="P:symbiont-mediated suppression of host TRAF-mediated signal transduction"/>
    <property type="evidence" value="ECO:0007669"/>
    <property type="project" value="UniProtKB-KW"/>
</dbReference>
<evidence type="ECO:0000256" key="30">
    <source>
        <dbReference type="ARBA" id="ARBA00022647"/>
    </source>
</evidence>
<evidence type="ECO:0000256" key="92">
    <source>
        <dbReference type="SAM" id="MobiDB-lite"/>
    </source>
</evidence>
<evidence type="ECO:0000256" key="44">
    <source>
        <dbReference type="ARBA" id="ARBA00022833"/>
    </source>
</evidence>
<dbReference type="SUPFAM" id="SSF56672">
    <property type="entry name" value="DNA/RNA polymerases"/>
    <property type="match status" value="1"/>
</dbReference>
<evidence type="ECO:0000256" key="61">
    <source>
        <dbReference type="ARBA" id="ARBA00023050"/>
    </source>
</evidence>
<evidence type="ECO:0000256" key="84">
    <source>
        <dbReference type="ARBA" id="ARBA00046771"/>
    </source>
</evidence>
<evidence type="ECO:0000256" key="5">
    <source>
        <dbReference type="ARBA" id="ARBA00004153"/>
    </source>
</evidence>
<dbReference type="Proteomes" id="UP000104650">
    <property type="component" value="Genome"/>
</dbReference>
<evidence type="ECO:0000256" key="3">
    <source>
        <dbReference type="ARBA" id="ARBA00001947"/>
    </source>
</evidence>
<dbReference type="GO" id="GO:0019013">
    <property type="term" value="C:viral nucleocapsid"/>
    <property type="evidence" value="ECO:0007669"/>
    <property type="project" value="UniProtKB-KW"/>
</dbReference>
<keyword evidence="28" id="KW-1162">Viral penetration into host cytoplasm</keyword>
<dbReference type="InterPro" id="IPR001490">
    <property type="entry name" value="HCV_NS4b"/>
</dbReference>
<keyword evidence="65" id="KW-0564">Palmitate</keyword>
<feature type="transmembrane region" description="Helical" evidence="93">
    <location>
        <begin position="718"/>
        <end position="740"/>
    </location>
</feature>
<evidence type="ECO:0000256" key="42">
    <source>
        <dbReference type="ARBA" id="ARBA00022825"/>
    </source>
</evidence>
<keyword evidence="29" id="KW-1090">Inhibition of host innate immune response by virus</keyword>
<feature type="region of interest" description="Disordered" evidence="92">
    <location>
        <begin position="1"/>
        <end position="77"/>
    </location>
</feature>
<keyword evidence="58" id="KW-0805">Transcription regulation</keyword>
<feature type="compositionally biased region" description="Low complexity" evidence="92">
    <location>
        <begin position="2351"/>
        <end position="2369"/>
    </location>
</feature>
<dbReference type="InterPro" id="IPR002518">
    <property type="entry name" value="HCV_NS2"/>
</dbReference>
<dbReference type="Pfam" id="PF02907">
    <property type="entry name" value="Peptidase_S29"/>
    <property type="match status" value="1"/>
</dbReference>
<dbReference type="FunFam" id="1.10.820.10:FF:000001">
    <property type="entry name" value="Genome polyprotein"/>
    <property type="match status" value="1"/>
</dbReference>
<feature type="compositionally biased region" description="Basic residues" evidence="92">
    <location>
        <begin position="7"/>
        <end position="16"/>
    </location>
</feature>
<comment type="function">
    <text evidence="81">RNA-dependent RNA polymerase that performs primer-template recognition and RNA synthesis during viral replication. Initiates RNA transcription/replication at a flavin adenine dinucleotide (FAD), resulting in a 5'- FAD cap on viral RNAs. In this way, recognition of viral 5' RNA by host pattern recognition receptors can be bypassed, thereby evading activation of antiviral pathways.</text>
</comment>
<dbReference type="Pfam" id="PF01538">
    <property type="entry name" value="HCV_NS2"/>
    <property type="match status" value="1"/>
</dbReference>
<evidence type="ECO:0000256" key="52">
    <source>
        <dbReference type="ARBA" id="ARBA00022890"/>
    </source>
</evidence>
<dbReference type="GO" id="GO:0075512">
    <property type="term" value="P:clathrin-dependent endocytosis of virus by host cell"/>
    <property type="evidence" value="ECO:0007669"/>
    <property type="project" value="UniProtKB-KW"/>
</dbReference>
<dbReference type="GO" id="GO:0039694">
    <property type="term" value="P:viral RNA genome replication"/>
    <property type="evidence" value="ECO:0007669"/>
    <property type="project" value="InterPro"/>
</dbReference>
<dbReference type="Gene3D" id="4.10.710.10">
    <property type="entry name" value="Hepatitis C Virus Capsid Protein, Chain A"/>
    <property type="match status" value="1"/>
</dbReference>
<dbReference type="FunFam" id="3.30.70.270:FF:000015">
    <property type="entry name" value="Genome polyprotein"/>
    <property type="match status" value="1"/>
</dbReference>
<evidence type="ECO:0000256" key="75">
    <source>
        <dbReference type="ARBA" id="ARBA00023274"/>
    </source>
</evidence>
<dbReference type="Gene3D" id="1.20.1280.150">
    <property type="entry name" value="Hepatitis C virus non-structural protein NS2, N-terminal domain"/>
    <property type="match status" value="1"/>
</dbReference>
<evidence type="ECO:0000256" key="87">
    <source>
        <dbReference type="ARBA" id="ARBA00060471"/>
    </source>
</evidence>
<feature type="region of interest" description="Disordered" evidence="92">
    <location>
        <begin position="2312"/>
        <end position="2333"/>
    </location>
</feature>
<keyword evidence="62" id="KW-0406">Ion transport</keyword>
<evidence type="ECO:0000256" key="37">
    <source>
        <dbReference type="ARBA" id="ARBA00022741"/>
    </source>
</evidence>
<evidence type="ECO:0000256" key="77">
    <source>
        <dbReference type="ARBA" id="ARBA00023288"/>
    </source>
</evidence>
<evidence type="ECO:0000256" key="2">
    <source>
        <dbReference type="ARBA" id="ARBA00001946"/>
    </source>
</evidence>
<dbReference type="EMBL" id="EU781756">
    <property type="protein sequence ID" value="ACJ37170.1"/>
    <property type="molecule type" value="Genomic_RNA"/>
</dbReference>
<dbReference type="GO" id="GO:0039520">
    <property type="term" value="P:symbiont-mediated activation of host autophagy"/>
    <property type="evidence" value="ECO:0007669"/>
    <property type="project" value="UniProtKB-KW"/>
</dbReference>
<keyword evidence="49" id="KW-1043">Host membrane</keyword>
<evidence type="ECO:0000256" key="74">
    <source>
        <dbReference type="ARBA" id="ARBA00023268"/>
    </source>
</evidence>
<evidence type="ECO:0000256" key="20">
    <source>
        <dbReference type="ARBA" id="ARBA00022506"/>
    </source>
</evidence>
<evidence type="ECO:0000256" key="45">
    <source>
        <dbReference type="ARBA" id="ARBA00022840"/>
    </source>
</evidence>
<feature type="domain" description="RdRp catalytic" evidence="94">
    <location>
        <begin position="2634"/>
        <end position="2752"/>
    </location>
</feature>
<feature type="compositionally biased region" description="Polar residues" evidence="92">
    <location>
        <begin position="2370"/>
        <end position="2387"/>
    </location>
</feature>
<dbReference type="SUPFAM" id="SSF50494">
    <property type="entry name" value="Trypsin-like serine proteases"/>
    <property type="match status" value="1"/>
</dbReference>
<dbReference type="GO" id="GO:0005198">
    <property type="term" value="F:structural molecule activity"/>
    <property type="evidence" value="ECO:0007669"/>
    <property type="project" value="InterPro"/>
</dbReference>
<comment type="catalytic activity">
    <reaction evidence="85">
        <text>a ribonucleoside 5'-triphosphate + H2O = a ribonucleoside 5'-diphosphate + phosphate + H(+)</text>
        <dbReference type="Rhea" id="RHEA:23680"/>
        <dbReference type="ChEBI" id="CHEBI:15377"/>
        <dbReference type="ChEBI" id="CHEBI:15378"/>
        <dbReference type="ChEBI" id="CHEBI:43474"/>
        <dbReference type="ChEBI" id="CHEBI:57930"/>
        <dbReference type="ChEBI" id="CHEBI:61557"/>
        <dbReference type="EC" id="3.6.1.15"/>
    </reaction>
</comment>
<feature type="transmembrane region" description="Helical" evidence="93">
    <location>
        <begin position="1882"/>
        <end position="1902"/>
    </location>
</feature>
<evidence type="ECO:0000256" key="62">
    <source>
        <dbReference type="ARBA" id="ARBA00023065"/>
    </source>
</evidence>
<dbReference type="FunFam" id="3.40.50.300:FF:000717">
    <property type="entry name" value="Genome polyprotein"/>
    <property type="match status" value="1"/>
</dbReference>
<dbReference type="GO" id="GO:0008270">
    <property type="term" value="F:zinc ion binding"/>
    <property type="evidence" value="ECO:0007669"/>
    <property type="project" value="InterPro"/>
</dbReference>
<dbReference type="Pfam" id="PF00998">
    <property type="entry name" value="RdRP_3"/>
    <property type="match status" value="1"/>
</dbReference>
<keyword evidence="67" id="KW-1015">Disulfide bond</keyword>
<keyword evidence="53" id="KW-0693">Viral RNA replication</keyword>
<evidence type="ECO:0000256" key="21">
    <source>
        <dbReference type="ARBA" id="ARBA00022510"/>
    </source>
</evidence>
<dbReference type="FunFam" id="4.10.710.10:FF:000001">
    <property type="entry name" value="Genome polyprotein"/>
    <property type="match status" value="1"/>
</dbReference>
<dbReference type="InterPro" id="IPR002166">
    <property type="entry name" value="RNA_pol_HCV"/>
</dbReference>
<evidence type="ECO:0000256" key="80">
    <source>
        <dbReference type="ARBA" id="ARBA00023309"/>
    </source>
</evidence>
<dbReference type="FunFam" id="1.20.1280.150:FF:000001">
    <property type="entry name" value="Genome polyprotein"/>
    <property type="match status" value="1"/>
</dbReference>
<feature type="transmembrane region" description="Helical" evidence="93">
    <location>
        <begin position="2991"/>
        <end position="3008"/>
    </location>
</feature>
<evidence type="ECO:0000256" key="58">
    <source>
        <dbReference type="ARBA" id="ARBA00023015"/>
    </source>
</evidence>
<keyword evidence="71" id="KW-1041">Host lipid droplet</keyword>
<keyword evidence="35" id="KW-0053">Apoptosis</keyword>